<dbReference type="PANTHER" id="PTHR33446">
    <property type="entry name" value="PROTEIN TONB-RELATED"/>
    <property type="match status" value="1"/>
</dbReference>
<dbReference type="Pfam" id="PF03544">
    <property type="entry name" value="TonB_C"/>
    <property type="match status" value="1"/>
</dbReference>
<accession>A0ABS0EA10</accession>
<feature type="compositionally biased region" description="Low complexity" evidence="10">
    <location>
        <begin position="139"/>
        <end position="158"/>
    </location>
</feature>
<feature type="transmembrane region" description="Helical" evidence="11">
    <location>
        <begin position="24"/>
        <end position="44"/>
    </location>
</feature>
<dbReference type="InterPro" id="IPR051045">
    <property type="entry name" value="TonB-dependent_transducer"/>
</dbReference>
<dbReference type="InterPro" id="IPR037682">
    <property type="entry name" value="TonB_C"/>
</dbReference>
<evidence type="ECO:0000256" key="10">
    <source>
        <dbReference type="SAM" id="MobiDB-lite"/>
    </source>
</evidence>
<comment type="subcellular location">
    <subcellularLocation>
        <location evidence="1">Cell inner membrane</location>
        <topology evidence="1">Single-pass membrane protein</topology>
        <orientation evidence="1">Periplasmic side</orientation>
    </subcellularLocation>
</comment>
<organism evidence="13 14">
    <name type="scientific">Rahnella laticis</name>
    <dbReference type="NCBI Taxonomy" id="2787622"/>
    <lineage>
        <taxon>Bacteria</taxon>
        <taxon>Pseudomonadati</taxon>
        <taxon>Pseudomonadota</taxon>
        <taxon>Gammaproteobacteria</taxon>
        <taxon>Enterobacterales</taxon>
        <taxon>Yersiniaceae</taxon>
        <taxon>Rahnella</taxon>
    </lineage>
</organism>
<keyword evidence="9 11" id="KW-0472">Membrane</keyword>
<evidence type="ECO:0000259" key="12">
    <source>
        <dbReference type="PROSITE" id="PS52015"/>
    </source>
</evidence>
<evidence type="ECO:0000256" key="9">
    <source>
        <dbReference type="ARBA" id="ARBA00023136"/>
    </source>
</evidence>
<protein>
    <submittedName>
        <fullName evidence="13">Energy transducer TonB</fullName>
    </submittedName>
</protein>
<evidence type="ECO:0000256" key="3">
    <source>
        <dbReference type="ARBA" id="ARBA00022448"/>
    </source>
</evidence>
<keyword evidence="5" id="KW-0997">Cell inner membrane</keyword>
<dbReference type="RefSeq" id="WP_195815731.1">
    <property type="nucleotide sequence ID" value="NZ_JADOBI010000011.1"/>
</dbReference>
<dbReference type="SUPFAM" id="SSF74653">
    <property type="entry name" value="TolA/TonB C-terminal domain"/>
    <property type="match status" value="1"/>
</dbReference>
<dbReference type="Proteomes" id="UP000636811">
    <property type="component" value="Unassembled WGS sequence"/>
</dbReference>
<evidence type="ECO:0000256" key="6">
    <source>
        <dbReference type="ARBA" id="ARBA00022692"/>
    </source>
</evidence>
<feature type="region of interest" description="Disordered" evidence="10">
    <location>
        <begin position="114"/>
        <end position="169"/>
    </location>
</feature>
<gene>
    <name evidence="13" type="ORF">IV433_20635</name>
</gene>
<sequence>MTTYSPSGSPAAAAFIFRPQRRSLGLLLSVTIHVALAAFFLWSAPVPSPVELPPPAVMLTFSADIENNQLTKPLPVGIVQAVDSAASSQQEAVQQQQKNITPPVDESAEIKLVQQHKKPKEQQKRPKPVQKTQERSQDQTRASAASAAAPPATASLSDKIAAPMNSDSTQSASAKVTWETRVKVQLNRLKKYPQDAIARHRTGVAQVAFVVDARGEIISSRLLKSSGTMSMDREALAVLQRASPLPPPPGDMLKAGQVPVSMPLEFTLSDGGSRKS</sequence>
<feature type="domain" description="TonB C-terminal" evidence="12">
    <location>
        <begin position="177"/>
        <end position="275"/>
    </location>
</feature>
<dbReference type="NCBIfam" id="TIGR01352">
    <property type="entry name" value="tonB_Cterm"/>
    <property type="match status" value="1"/>
</dbReference>
<evidence type="ECO:0000256" key="5">
    <source>
        <dbReference type="ARBA" id="ARBA00022519"/>
    </source>
</evidence>
<evidence type="ECO:0000256" key="7">
    <source>
        <dbReference type="ARBA" id="ARBA00022927"/>
    </source>
</evidence>
<dbReference type="PANTHER" id="PTHR33446:SF2">
    <property type="entry name" value="PROTEIN TONB"/>
    <property type="match status" value="1"/>
</dbReference>
<dbReference type="Gene3D" id="3.30.1150.10">
    <property type="match status" value="1"/>
</dbReference>
<keyword evidence="8 11" id="KW-1133">Transmembrane helix</keyword>
<keyword evidence="4" id="KW-1003">Cell membrane</keyword>
<keyword evidence="14" id="KW-1185">Reference proteome</keyword>
<evidence type="ECO:0000256" key="8">
    <source>
        <dbReference type="ARBA" id="ARBA00022989"/>
    </source>
</evidence>
<evidence type="ECO:0000256" key="1">
    <source>
        <dbReference type="ARBA" id="ARBA00004383"/>
    </source>
</evidence>
<proteinExistence type="inferred from homology"/>
<comment type="caution">
    <text evidence="13">The sequence shown here is derived from an EMBL/GenBank/DDBJ whole genome shotgun (WGS) entry which is preliminary data.</text>
</comment>
<name>A0ABS0EA10_9GAMM</name>
<evidence type="ECO:0000256" key="2">
    <source>
        <dbReference type="ARBA" id="ARBA00006555"/>
    </source>
</evidence>
<reference evidence="13 14" key="1">
    <citation type="submission" date="2020-11" db="EMBL/GenBank/DDBJ databases">
        <title>Taxonomic investigation of Rahnella strains.</title>
        <authorList>
            <person name="Lee S.D."/>
        </authorList>
    </citation>
    <scope>NUCLEOTIDE SEQUENCE [LARGE SCALE GENOMIC DNA]</scope>
    <source>
        <strain evidence="13 14">SAP-17</strain>
    </source>
</reference>
<keyword evidence="3" id="KW-0813">Transport</keyword>
<dbReference type="PROSITE" id="PS52015">
    <property type="entry name" value="TONB_CTD"/>
    <property type="match status" value="1"/>
</dbReference>
<keyword evidence="7" id="KW-0653">Protein transport</keyword>
<comment type="similarity">
    <text evidence="2">Belongs to the TonB family.</text>
</comment>
<dbReference type="InterPro" id="IPR006260">
    <property type="entry name" value="TonB/TolA_C"/>
</dbReference>
<evidence type="ECO:0000313" key="14">
    <source>
        <dbReference type="Proteomes" id="UP000636811"/>
    </source>
</evidence>
<evidence type="ECO:0000313" key="13">
    <source>
        <dbReference type="EMBL" id="MBF7981822.1"/>
    </source>
</evidence>
<keyword evidence="6 11" id="KW-0812">Transmembrane</keyword>
<dbReference type="EMBL" id="JADOBI010000011">
    <property type="protein sequence ID" value="MBF7981822.1"/>
    <property type="molecule type" value="Genomic_DNA"/>
</dbReference>
<evidence type="ECO:0000256" key="11">
    <source>
        <dbReference type="SAM" id="Phobius"/>
    </source>
</evidence>
<evidence type="ECO:0000256" key="4">
    <source>
        <dbReference type="ARBA" id="ARBA00022475"/>
    </source>
</evidence>